<feature type="transmembrane region" description="Helical" evidence="5">
    <location>
        <begin position="12"/>
        <end position="32"/>
    </location>
</feature>
<dbReference type="SMART" id="SM00388">
    <property type="entry name" value="HisKA"/>
    <property type="match status" value="1"/>
</dbReference>
<dbReference type="PROSITE" id="PS50112">
    <property type="entry name" value="PAS"/>
    <property type="match status" value="1"/>
</dbReference>
<proteinExistence type="predicted"/>
<evidence type="ECO:0000259" key="6">
    <source>
        <dbReference type="PROSITE" id="PS50109"/>
    </source>
</evidence>
<evidence type="ECO:0000259" key="8">
    <source>
        <dbReference type="PROSITE" id="PS50113"/>
    </source>
</evidence>
<dbReference type="EC" id="2.7.13.3" evidence="2"/>
<feature type="domain" description="Histidine kinase" evidence="6">
    <location>
        <begin position="227"/>
        <end position="376"/>
    </location>
</feature>
<dbReference type="SUPFAM" id="SSF47384">
    <property type="entry name" value="Homodimeric domain of signal transducing histidine kinase"/>
    <property type="match status" value="1"/>
</dbReference>
<dbReference type="NCBIfam" id="TIGR00229">
    <property type="entry name" value="sensory_box"/>
    <property type="match status" value="1"/>
</dbReference>
<dbReference type="GO" id="GO:0009927">
    <property type="term" value="F:histidine phosphotransfer kinase activity"/>
    <property type="evidence" value="ECO:0007669"/>
    <property type="project" value="TreeGrafter"/>
</dbReference>
<dbReference type="AlphaFoldDB" id="A0A7C3VSB1"/>
<evidence type="ECO:0000256" key="5">
    <source>
        <dbReference type="SAM" id="Phobius"/>
    </source>
</evidence>
<dbReference type="CDD" id="cd00082">
    <property type="entry name" value="HisKA"/>
    <property type="match status" value="1"/>
</dbReference>
<comment type="catalytic activity">
    <reaction evidence="1">
        <text>ATP + protein L-histidine = ADP + protein N-phospho-L-histidine.</text>
        <dbReference type="EC" id="2.7.13.3"/>
    </reaction>
</comment>
<evidence type="ECO:0000313" key="9">
    <source>
        <dbReference type="EMBL" id="HGG03330.1"/>
    </source>
</evidence>
<reference evidence="9" key="1">
    <citation type="journal article" date="2020" name="mSystems">
        <title>Genome- and Community-Level Interaction Insights into Carbon Utilization and Element Cycling Functions of Hydrothermarchaeota in Hydrothermal Sediment.</title>
        <authorList>
            <person name="Zhou Z."/>
            <person name="Liu Y."/>
            <person name="Xu W."/>
            <person name="Pan J."/>
            <person name="Luo Z.H."/>
            <person name="Li M."/>
        </authorList>
    </citation>
    <scope>NUCLEOTIDE SEQUENCE [LARGE SCALE GENOMIC DNA]</scope>
    <source>
        <strain evidence="9">SpSt-374</strain>
    </source>
</reference>
<dbReference type="GO" id="GO:0005886">
    <property type="term" value="C:plasma membrane"/>
    <property type="evidence" value="ECO:0007669"/>
    <property type="project" value="TreeGrafter"/>
</dbReference>
<comment type="caution">
    <text evidence="9">The sequence shown here is derived from an EMBL/GenBank/DDBJ whole genome shotgun (WGS) entry which is preliminary data.</text>
</comment>
<keyword evidence="3" id="KW-0808">Transferase</keyword>
<keyword evidence="5" id="KW-0472">Membrane</keyword>
<dbReference type="Gene3D" id="3.30.565.10">
    <property type="entry name" value="Histidine kinase-like ATPase, C-terminal domain"/>
    <property type="match status" value="1"/>
</dbReference>
<feature type="domain" description="PAS" evidence="7">
    <location>
        <begin position="83"/>
        <end position="121"/>
    </location>
</feature>
<evidence type="ECO:0000259" key="7">
    <source>
        <dbReference type="PROSITE" id="PS50112"/>
    </source>
</evidence>
<dbReference type="CDD" id="cd00130">
    <property type="entry name" value="PAS"/>
    <property type="match status" value="1"/>
</dbReference>
<evidence type="ECO:0000256" key="2">
    <source>
        <dbReference type="ARBA" id="ARBA00012438"/>
    </source>
</evidence>
<dbReference type="InterPro" id="IPR005467">
    <property type="entry name" value="His_kinase_dom"/>
</dbReference>
<dbReference type="InterPro" id="IPR013656">
    <property type="entry name" value="PAS_4"/>
</dbReference>
<feature type="transmembrane region" description="Helical" evidence="5">
    <location>
        <begin position="52"/>
        <end position="71"/>
    </location>
</feature>
<accession>A0A7C3VSB1</accession>
<dbReference type="PROSITE" id="PS50113">
    <property type="entry name" value="PAC"/>
    <property type="match status" value="1"/>
</dbReference>
<dbReference type="InterPro" id="IPR000700">
    <property type="entry name" value="PAS-assoc_C"/>
</dbReference>
<dbReference type="InterPro" id="IPR000014">
    <property type="entry name" value="PAS"/>
</dbReference>
<organism evidence="9">
    <name type="scientific">Planktothricoides sp. SpSt-374</name>
    <dbReference type="NCBI Taxonomy" id="2282167"/>
    <lineage>
        <taxon>Bacteria</taxon>
        <taxon>Bacillati</taxon>
        <taxon>Cyanobacteriota</taxon>
        <taxon>Cyanophyceae</taxon>
        <taxon>Oscillatoriophycideae</taxon>
        <taxon>Oscillatoriales</taxon>
        <taxon>Oscillatoriaceae</taxon>
        <taxon>Planktothricoides</taxon>
    </lineage>
</organism>
<gene>
    <name evidence="9" type="ORF">ENR15_22505</name>
</gene>
<sequence>MFIKTHLTPGKIVALYALVGGFWIICSDKLLYLLFANPATITLNRLQTIKGWFYVLATAVLLYWLIQRYAAALYRFQKELQLEDARLRGILETNRDGIVVFDRAGIVTLSNQSARDIFGLEVGNDYRDCLKHIQVVNSTCFSETEHPFIQVMQTGQPLAGMECILSHPDGDVILSVNAAPLYDAHGKIDGVVTSITDITSHKLAEVAERDRDVAQAKIRAKTEFLAHITHELRTPLNGILGMSQMLQRQIFGALNPKQQDYLRRIYGSGEHLLELIDDILDLSKVEAGKEQLKLAPISVTDVCQSCLKLVQERAFEKGLHIHSDIEAAAKICIADKRRLKQMLINLLANAIKFTPSGSISLIVRQLPDGMYFTVAEPVSASLLKICTCYFNLSSS</sequence>
<dbReference type="PANTHER" id="PTHR43047:SF63">
    <property type="entry name" value="HISTIDINE KINASE"/>
    <property type="match status" value="1"/>
</dbReference>
<evidence type="ECO:0000256" key="4">
    <source>
        <dbReference type="ARBA" id="ARBA00022777"/>
    </source>
</evidence>
<evidence type="ECO:0000256" key="3">
    <source>
        <dbReference type="ARBA" id="ARBA00022679"/>
    </source>
</evidence>
<dbReference type="Gene3D" id="1.10.287.130">
    <property type="match status" value="1"/>
</dbReference>
<dbReference type="Gene3D" id="3.30.450.20">
    <property type="entry name" value="PAS domain"/>
    <property type="match status" value="1"/>
</dbReference>
<name>A0A7C3VSB1_9CYAN</name>
<dbReference type="InterPro" id="IPR035965">
    <property type="entry name" value="PAS-like_dom_sf"/>
</dbReference>
<keyword evidence="5" id="KW-1133">Transmembrane helix</keyword>
<evidence type="ECO:0000256" key="1">
    <source>
        <dbReference type="ARBA" id="ARBA00000085"/>
    </source>
</evidence>
<dbReference type="GO" id="GO:0000155">
    <property type="term" value="F:phosphorelay sensor kinase activity"/>
    <property type="evidence" value="ECO:0007669"/>
    <property type="project" value="InterPro"/>
</dbReference>
<dbReference type="InterPro" id="IPR036890">
    <property type="entry name" value="HATPase_C_sf"/>
</dbReference>
<dbReference type="SUPFAM" id="SSF55874">
    <property type="entry name" value="ATPase domain of HSP90 chaperone/DNA topoisomerase II/histidine kinase"/>
    <property type="match status" value="1"/>
</dbReference>
<dbReference type="InterPro" id="IPR036097">
    <property type="entry name" value="HisK_dim/P_sf"/>
</dbReference>
<dbReference type="PANTHER" id="PTHR43047">
    <property type="entry name" value="TWO-COMPONENT HISTIDINE PROTEIN KINASE"/>
    <property type="match status" value="1"/>
</dbReference>
<dbReference type="EMBL" id="DSPX01000231">
    <property type="protein sequence ID" value="HGG03330.1"/>
    <property type="molecule type" value="Genomic_DNA"/>
</dbReference>
<protein>
    <recommendedName>
        <fullName evidence="2">histidine kinase</fullName>
        <ecNumber evidence="2">2.7.13.3</ecNumber>
    </recommendedName>
</protein>
<keyword evidence="5" id="KW-0812">Transmembrane</keyword>
<dbReference type="PROSITE" id="PS50109">
    <property type="entry name" value="HIS_KIN"/>
    <property type="match status" value="1"/>
</dbReference>
<dbReference type="Pfam" id="PF00512">
    <property type="entry name" value="HisKA"/>
    <property type="match status" value="1"/>
</dbReference>
<feature type="domain" description="PAC" evidence="8">
    <location>
        <begin position="159"/>
        <end position="210"/>
    </location>
</feature>
<keyword evidence="4 9" id="KW-0418">Kinase</keyword>
<dbReference type="Pfam" id="PF08448">
    <property type="entry name" value="PAS_4"/>
    <property type="match status" value="1"/>
</dbReference>
<dbReference type="SUPFAM" id="SSF55785">
    <property type="entry name" value="PYP-like sensor domain (PAS domain)"/>
    <property type="match status" value="1"/>
</dbReference>
<dbReference type="InterPro" id="IPR003661">
    <property type="entry name" value="HisK_dim/P_dom"/>
</dbReference>